<dbReference type="InterPro" id="IPR020040">
    <property type="entry name" value="Ribosomal_uL6_a/b-dom"/>
</dbReference>
<keyword evidence="1 5" id="KW-0699">rRNA-binding</keyword>
<dbReference type="PIRSF" id="PIRSF002162">
    <property type="entry name" value="Ribosomal_L6"/>
    <property type="match status" value="1"/>
</dbReference>
<dbReference type="Gene3D" id="3.90.930.12">
    <property type="entry name" value="Ribosomal protein L6, alpha-beta domain"/>
    <property type="match status" value="2"/>
</dbReference>
<comment type="similarity">
    <text evidence="5">Belongs to the universal ribosomal protein uL6 family.</text>
</comment>
<dbReference type="PANTHER" id="PTHR11655:SF16">
    <property type="entry name" value="60S RIBOSOMAL PROTEIN L9"/>
    <property type="match status" value="1"/>
</dbReference>
<comment type="caution">
    <text evidence="7">The sequence shown here is derived from an EMBL/GenBank/DDBJ whole genome shotgun (WGS) entry which is preliminary data.</text>
</comment>
<reference evidence="7" key="1">
    <citation type="journal article" date="2020" name="mSystems">
        <title>Genome- and Community-Level Interaction Insights into Carbon Utilization and Element Cycling Functions of Hydrothermarchaeota in Hydrothermal Sediment.</title>
        <authorList>
            <person name="Zhou Z."/>
            <person name="Liu Y."/>
            <person name="Xu W."/>
            <person name="Pan J."/>
            <person name="Luo Z.H."/>
            <person name="Li M."/>
        </authorList>
    </citation>
    <scope>NUCLEOTIDE SEQUENCE [LARGE SCALE GENOMIC DNA]</scope>
    <source>
        <strain evidence="7">SpSt-732</strain>
    </source>
</reference>
<dbReference type="GO" id="GO:0019843">
    <property type="term" value="F:rRNA binding"/>
    <property type="evidence" value="ECO:0007669"/>
    <property type="project" value="UniProtKB-UniRule"/>
</dbReference>
<feature type="domain" description="Large ribosomal subunit protein uL6 alpha-beta" evidence="6">
    <location>
        <begin position="13"/>
        <end position="86"/>
    </location>
</feature>
<dbReference type="InterPro" id="IPR019907">
    <property type="entry name" value="Ribosomal_uL6_arc"/>
</dbReference>
<evidence type="ECO:0000259" key="6">
    <source>
        <dbReference type="Pfam" id="PF00347"/>
    </source>
</evidence>
<dbReference type="NCBIfam" id="TIGR03653">
    <property type="entry name" value="uL6_arch"/>
    <property type="match status" value="1"/>
</dbReference>
<gene>
    <name evidence="5" type="primary">rpl6</name>
    <name evidence="7" type="ORF">ENV14_08440</name>
</gene>
<comment type="function">
    <text evidence="5">This protein binds to the 23S rRNA, and is important in its secondary structure. It is located near the subunit interface in the base of the L7/L12 stalk, and near the tRNA binding site of the peptidyltransferase center.</text>
</comment>
<organism evidence="7">
    <name type="scientific">Ignisphaera aggregans</name>
    <dbReference type="NCBI Taxonomy" id="334771"/>
    <lineage>
        <taxon>Archaea</taxon>
        <taxon>Thermoproteota</taxon>
        <taxon>Thermoprotei</taxon>
        <taxon>Desulfurococcales</taxon>
        <taxon>Desulfurococcaceae</taxon>
        <taxon>Ignisphaera</taxon>
    </lineage>
</organism>
<dbReference type="GO" id="GO:0022625">
    <property type="term" value="C:cytosolic large ribosomal subunit"/>
    <property type="evidence" value="ECO:0007669"/>
    <property type="project" value="UniProtKB-UniRule"/>
</dbReference>
<keyword evidence="3 5" id="KW-0689">Ribosomal protein</keyword>
<dbReference type="InterPro" id="IPR000702">
    <property type="entry name" value="Ribosomal_uL6-like"/>
</dbReference>
<dbReference type="EMBL" id="DTFF01000070">
    <property type="protein sequence ID" value="HGI88395.1"/>
    <property type="molecule type" value="Genomic_DNA"/>
</dbReference>
<protein>
    <recommendedName>
        <fullName evidence="5">Large ribosomal subunit protein uL6</fullName>
    </recommendedName>
</protein>
<sequence>MARAVHVVNYIEIPDDVKVEIRGKSVVVKGLKGEIVRDFSYARDIDIRIEDNKVVIEAFFADSKKKALIYTISSHISNMIIGVTKGWRYKLKVVSSHFPVSVKVVGDYVVIENFLGEKAPRKARILEGVKVKTEGKDIIVEGVDIEKVAQTAANIELATKIRDKDRRIFVDGIYIYEKGVAE</sequence>
<dbReference type="InterPro" id="IPR036789">
    <property type="entry name" value="Ribosomal_uL6-like_a/b-dom_sf"/>
</dbReference>
<dbReference type="InterPro" id="IPR002359">
    <property type="entry name" value="Ribosomal_uL6_CS2"/>
</dbReference>
<evidence type="ECO:0000256" key="2">
    <source>
        <dbReference type="ARBA" id="ARBA00022884"/>
    </source>
</evidence>
<evidence type="ECO:0000313" key="7">
    <source>
        <dbReference type="EMBL" id="HGI88395.1"/>
    </source>
</evidence>
<dbReference type="FunFam" id="3.90.930.12:FF:000008">
    <property type="entry name" value="50S ribosomal protein L6"/>
    <property type="match status" value="1"/>
</dbReference>
<evidence type="ECO:0000256" key="3">
    <source>
        <dbReference type="ARBA" id="ARBA00022980"/>
    </source>
</evidence>
<dbReference type="PROSITE" id="PS00700">
    <property type="entry name" value="RIBOSOMAL_L6_2"/>
    <property type="match status" value="1"/>
</dbReference>
<dbReference type="NCBIfam" id="NF004037">
    <property type="entry name" value="PRK05518.1"/>
    <property type="match status" value="1"/>
</dbReference>
<evidence type="ECO:0000256" key="1">
    <source>
        <dbReference type="ARBA" id="ARBA00022730"/>
    </source>
</evidence>
<feature type="domain" description="Large ribosomal subunit protein uL6 alpha-beta" evidence="6">
    <location>
        <begin position="98"/>
        <end position="172"/>
    </location>
</feature>
<proteinExistence type="inferred from homology"/>
<dbReference type="AlphaFoldDB" id="A0A7C4BDJ5"/>
<dbReference type="Pfam" id="PF00347">
    <property type="entry name" value="Ribosomal_L6"/>
    <property type="match status" value="2"/>
</dbReference>
<comment type="subunit">
    <text evidence="5">Part of the 50S ribosomal subunit.</text>
</comment>
<name>A0A7C4BDJ5_9CREN</name>
<dbReference type="SUPFAM" id="SSF56053">
    <property type="entry name" value="Ribosomal protein L6"/>
    <property type="match status" value="2"/>
</dbReference>
<keyword evidence="2 5" id="KW-0694">RNA-binding</keyword>
<dbReference type="HAMAP" id="MF_01365_A">
    <property type="entry name" value="Ribosomal_uL6_A"/>
    <property type="match status" value="1"/>
</dbReference>
<dbReference type="GO" id="GO:0002181">
    <property type="term" value="P:cytoplasmic translation"/>
    <property type="evidence" value="ECO:0007669"/>
    <property type="project" value="TreeGrafter"/>
</dbReference>
<dbReference type="GO" id="GO:0003735">
    <property type="term" value="F:structural constituent of ribosome"/>
    <property type="evidence" value="ECO:0007669"/>
    <property type="project" value="UniProtKB-UniRule"/>
</dbReference>
<dbReference type="FunFam" id="3.90.930.12:FF:000004">
    <property type="entry name" value="60S ribosomal protein L9"/>
    <property type="match status" value="1"/>
</dbReference>
<accession>A0A7C4BDJ5</accession>
<evidence type="ECO:0000256" key="4">
    <source>
        <dbReference type="ARBA" id="ARBA00023274"/>
    </source>
</evidence>
<evidence type="ECO:0000256" key="5">
    <source>
        <dbReference type="HAMAP-Rule" id="MF_01365"/>
    </source>
</evidence>
<keyword evidence="4 5" id="KW-0687">Ribonucleoprotein</keyword>
<dbReference type="PANTHER" id="PTHR11655">
    <property type="entry name" value="60S/50S RIBOSOMAL PROTEIN L6/L9"/>
    <property type="match status" value="1"/>
</dbReference>